<evidence type="ECO:0000256" key="3">
    <source>
        <dbReference type="ARBA" id="ARBA00024446"/>
    </source>
</evidence>
<sequence>MSQAIGILELTSIAKGMEAGDAMLKSANVDLLVSKTICPGKFLLMLGGDVGAVQQAIETGNALAGEMLVDSLVLPNIHASVLPAISGLNSVDKRQAVGIVETWSVAACISAADRAVKASNVTLVRVHMAFGIGGKCYMVVAGDVSDVNNAVAVASESAGEKGLLVYRSVIPRPHEAMWRQMVEG</sequence>
<evidence type="ECO:0000313" key="7">
    <source>
        <dbReference type="EMBL" id="MBE0129333.1"/>
    </source>
</evidence>
<evidence type="ECO:0000313" key="10">
    <source>
        <dbReference type="Proteomes" id="UP000245995"/>
    </source>
</evidence>
<accession>A0A0X8S111</accession>
<evidence type="ECO:0000256" key="4">
    <source>
        <dbReference type="ARBA" id="ARBA00033722"/>
    </source>
</evidence>
<reference evidence="7" key="3">
    <citation type="submission" date="2019-07" db="EMBL/GenBank/DDBJ databases">
        <title>KPC-2 carbapenem resistent Enterobacterales isolates from Germany.</title>
        <authorList>
            <person name="Yao Y."/>
            <person name="Falgenhauer L."/>
            <person name="Imirzalioglu C."/>
            <person name="Chakraborty T."/>
        </authorList>
    </citation>
    <scope>NUCLEOTIDE SEQUENCE</scope>
    <source>
        <strain evidence="7">CA13304</strain>
    </source>
</reference>
<feature type="domain" description="BMC" evidence="6">
    <location>
        <begin position="4"/>
        <end position="86"/>
    </location>
</feature>
<comment type="pathway">
    <text evidence="1">Polyol metabolism; 1,2-propanediol degradation.</text>
</comment>
<proteinExistence type="inferred from homology"/>
<evidence type="ECO:0000256" key="5">
    <source>
        <dbReference type="PROSITE-ProRule" id="PRU01278"/>
    </source>
</evidence>
<dbReference type="InterPro" id="IPR037233">
    <property type="entry name" value="CcmK-like_sf"/>
</dbReference>
<dbReference type="InterPro" id="IPR050575">
    <property type="entry name" value="BMC_shell"/>
</dbReference>
<evidence type="ECO:0000313" key="12">
    <source>
        <dbReference type="Proteomes" id="UP000656723"/>
    </source>
</evidence>
<name>A0A0X8S111_CITAM</name>
<comment type="similarity">
    <text evidence="5">Belongs to the bacterial microcompartments protein family.</text>
</comment>
<dbReference type="InterPro" id="IPR000249">
    <property type="entry name" value="BMC_dom"/>
</dbReference>
<dbReference type="SUPFAM" id="SSF143414">
    <property type="entry name" value="CcmK-like"/>
    <property type="match status" value="2"/>
</dbReference>
<dbReference type="EMBL" id="LT556085">
    <property type="protein sequence ID" value="SBA18018.1"/>
    <property type="molecule type" value="Genomic_DNA"/>
</dbReference>
<dbReference type="Gene3D" id="3.30.70.1710">
    <property type="match status" value="2"/>
</dbReference>
<feature type="domain" description="BMC" evidence="6">
    <location>
        <begin position="96"/>
        <end position="182"/>
    </location>
</feature>
<dbReference type="PANTHER" id="PTHR33941">
    <property type="entry name" value="PROPANEDIOL UTILIZATION PROTEIN PDUA"/>
    <property type="match status" value="1"/>
</dbReference>
<evidence type="ECO:0000313" key="9">
    <source>
        <dbReference type="EMBL" id="SBA18018.1"/>
    </source>
</evidence>
<keyword evidence="11" id="KW-1185">Reference proteome</keyword>
<evidence type="ECO:0000313" key="11">
    <source>
        <dbReference type="Proteomes" id="UP000292985"/>
    </source>
</evidence>
<dbReference type="CDD" id="cd07054">
    <property type="entry name" value="BMC_PduT_repeat2"/>
    <property type="match status" value="1"/>
</dbReference>
<dbReference type="AlphaFoldDB" id="A0A0X8S111"/>
<dbReference type="EMBL" id="RCYA01000001">
    <property type="protein sequence ID" value="RYT46647.1"/>
    <property type="molecule type" value="Genomic_DNA"/>
</dbReference>
<dbReference type="InterPro" id="IPR044872">
    <property type="entry name" value="CcmK/CsoS1_BMC"/>
</dbReference>
<reference evidence="8 11" key="2">
    <citation type="journal article" date="2019" name="Science, e1252229">
        <title>Invertible promoters mediate bacterial phase variation, antibiotic resistance, and host adaptation in the gut.</title>
        <authorList>
            <person name="Jiang X."/>
            <person name="Hall A.B."/>
            <person name="Arthur T.D."/>
            <person name="Plichta D.R."/>
            <person name="Covington C.T."/>
            <person name="Poyet M."/>
            <person name="Crothers J."/>
            <person name="Moses P.L."/>
            <person name="Tolonen A.C."/>
            <person name="Vlamakis H."/>
            <person name="Alm E.J."/>
            <person name="Xavier R.J."/>
        </authorList>
    </citation>
    <scope>NUCLEOTIDE SEQUENCE [LARGE SCALE GENOMIC DNA]</scope>
    <source>
        <strain evidence="8">Ca_0067</strain>
        <strain evidence="11">ca_0067</strain>
    </source>
</reference>
<dbReference type="PROSITE" id="PS51930">
    <property type="entry name" value="BMC_2"/>
    <property type="match status" value="2"/>
</dbReference>
<evidence type="ECO:0000313" key="8">
    <source>
        <dbReference type="EMBL" id="RYT46647.1"/>
    </source>
</evidence>
<dbReference type="EMBL" id="VKME01000013">
    <property type="protein sequence ID" value="MBE0129333.1"/>
    <property type="molecule type" value="Genomic_DNA"/>
</dbReference>
<dbReference type="UniPathway" id="UPA00621"/>
<protein>
    <submittedName>
        <fullName evidence="8">BMC domain-containing protein</fullName>
    </submittedName>
    <submittedName>
        <fullName evidence="9">Polyhedral body protein</fullName>
    </submittedName>
    <submittedName>
        <fullName evidence="7">Propanediol utilization microcompartment protein PduT</fullName>
    </submittedName>
</protein>
<dbReference type="Pfam" id="PF00936">
    <property type="entry name" value="BMC"/>
    <property type="match status" value="2"/>
</dbReference>
<dbReference type="GO" id="GO:0051144">
    <property type="term" value="P:1,2-propanediol catabolic process"/>
    <property type="evidence" value="ECO:0007669"/>
    <property type="project" value="UniProtKB-UniPathway"/>
</dbReference>
<evidence type="ECO:0000256" key="2">
    <source>
        <dbReference type="ARBA" id="ARBA00024322"/>
    </source>
</evidence>
<gene>
    <name evidence="7" type="primary">pduT</name>
    <name evidence="9" type="ORF">CITRO92_4106</name>
    <name evidence="8" type="ORF">EAJ18_03005</name>
    <name evidence="7" type="ORF">FOT72_15190</name>
</gene>
<comment type="function">
    <text evidence="4">The 1,2-PD-specific bacterial microcompartment (BMC) concentrates low levels of 1,2-PD catabolic enzymes, concentrates volatile reaction intermediates thus enhancing pathway flux and keeps the level of toxic, mutagenic propionaldehyde low.</text>
</comment>
<dbReference type="InterPro" id="IPR011238">
    <property type="entry name" value="Micro_shell_prot_PduT"/>
</dbReference>
<dbReference type="CDD" id="cd07053">
    <property type="entry name" value="BMC_PduT_repeat1"/>
    <property type="match status" value="1"/>
</dbReference>
<organism evidence="7 12">
    <name type="scientific">Citrobacter amalonaticus</name>
    <dbReference type="NCBI Taxonomy" id="35703"/>
    <lineage>
        <taxon>Bacteria</taxon>
        <taxon>Pseudomonadati</taxon>
        <taxon>Pseudomonadota</taxon>
        <taxon>Gammaproteobacteria</taxon>
        <taxon>Enterobacterales</taxon>
        <taxon>Enterobacteriaceae</taxon>
        <taxon>Citrobacter</taxon>
    </lineage>
</organism>
<keyword evidence="3" id="KW-1283">Bacterial microcompartment</keyword>
<dbReference type="Proteomes" id="UP000245995">
    <property type="component" value="Chromosome CITRO92"/>
</dbReference>
<dbReference type="RefSeq" id="WP_043000226.1">
    <property type="nucleotide sequence ID" value="NZ_BQGS01000019.1"/>
</dbReference>
<dbReference type="Proteomes" id="UP000292985">
    <property type="component" value="Unassembled WGS sequence"/>
</dbReference>
<evidence type="ECO:0000259" key="6">
    <source>
        <dbReference type="PROSITE" id="PS51930"/>
    </source>
</evidence>
<dbReference type="Proteomes" id="UP000656723">
    <property type="component" value="Unassembled WGS sequence"/>
</dbReference>
<dbReference type="PANTHER" id="PTHR33941:SF10">
    <property type="entry name" value="BACTERIAL MICROCOMPARTMENT SHELL PROTEIN EUTM"/>
    <property type="match status" value="1"/>
</dbReference>
<reference evidence="9 10" key="1">
    <citation type="submission" date="2016-04" db="EMBL/GenBank/DDBJ databases">
        <authorList>
            <person name="Regsiter A."/>
            <person name="William W."/>
        </authorList>
    </citation>
    <scope>NUCLEOTIDE SEQUENCE [LARGE SCALE GENOMIC DNA]</scope>
    <source>
        <strain evidence="9 10">92</strain>
    </source>
</reference>
<comment type="subcellular location">
    <subcellularLocation>
        <location evidence="2">Bacterial microcompartment</location>
    </subcellularLocation>
</comment>
<dbReference type="PIRSF" id="PIRSF034834">
    <property type="entry name" value="PduT"/>
    <property type="match status" value="1"/>
</dbReference>
<dbReference type="GO" id="GO:0031469">
    <property type="term" value="C:bacterial microcompartment"/>
    <property type="evidence" value="ECO:0007669"/>
    <property type="project" value="UniProtKB-SubCell"/>
</dbReference>
<evidence type="ECO:0000256" key="1">
    <source>
        <dbReference type="ARBA" id="ARBA00004836"/>
    </source>
</evidence>
<dbReference type="SMART" id="SM00877">
    <property type="entry name" value="BMC"/>
    <property type="match status" value="2"/>
</dbReference>
<dbReference type="OrthoDB" id="9791973at2"/>